<dbReference type="KEGG" id="ppp:112290546"/>
<organism evidence="3 4">
    <name type="scientific">Physcomitrium patens</name>
    <name type="common">Spreading-leaved earth moss</name>
    <name type="synonym">Physcomitrella patens</name>
    <dbReference type="NCBI Taxonomy" id="3218"/>
    <lineage>
        <taxon>Eukaryota</taxon>
        <taxon>Viridiplantae</taxon>
        <taxon>Streptophyta</taxon>
        <taxon>Embryophyta</taxon>
        <taxon>Bryophyta</taxon>
        <taxon>Bryophytina</taxon>
        <taxon>Bryopsida</taxon>
        <taxon>Funariidae</taxon>
        <taxon>Funariales</taxon>
        <taxon>Funariaceae</taxon>
        <taxon>Physcomitrium</taxon>
    </lineage>
</organism>
<reference evidence="3" key="3">
    <citation type="submission" date="2020-12" db="UniProtKB">
        <authorList>
            <consortium name="EnsemblPlants"/>
        </authorList>
    </citation>
    <scope>IDENTIFICATION</scope>
</reference>
<dbReference type="InterPro" id="IPR013094">
    <property type="entry name" value="AB_hydrolase_3"/>
</dbReference>
<sequence length="345" mass="38738">MRRPFRSGMASMMQLRLLCKVVVKANDLARRKDGTINRWLADVCERKVPANPKPIKGVHTVDVTIDPEAGVWVRLFIPTEETVETPSKSASNDTQIESNKTMPIVYYYHGGGFTILCPDFYLYDVFCRRLAKCCKSVVISLHYRRAPEFKFPTAYDDSFKGLEWLQSEKATASLPLNVDFSRVFLCGDSAGANIAYHMALQSARKDLGRVSLKGVVIIQGFFGGEERTPAELRLKNVPLVSVESLDWYWKSYLPKGSNRDHPACNIFGPNSSDLSDVSLPPFLNIVGGLDILQDWEMRFAEGLQKAGKQVQTIFYEEGIHTFALLNQAKVGPKMFLDVAAFINSH</sequence>
<feature type="signal peptide" evidence="1">
    <location>
        <begin position="1"/>
        <end position="25"/>
    </location>
</feature>
<evidence type="ECO:0000256" key="1">
    <source>
        <dbReference type="SAM" id="SignalP"/>
    </source>
</evidence>
<evidence type="ECO:0000313" key="4">
    <source>
        <dbReference type="Proteomes" id="UP000006727"/>
    </source>
</evidence>
<protein>
    <recommendedName>
        <fullName evidence="2">Alpha/beta hydrolase fold-3 domain-containing protein</fullName>
    </recommendedName>
</protein>
<dbReference type="InParanoid" id="A0A7I4ALL0"/>
<reference evidence="3 4" key="1">
    <citation type="journal article" date="2008" name="Science">
        <title>The Physcomitrella genome reveals evolutionary insights into the conquest of land by plants.</title>
        <authorList>
            <person name="Rensing S."/>
            <person name="Lang D."/>
            <person name="Zimmer A."/>
            <person name="Terry A."/>
            <person name="Salamov A."/>
            <person name="Shapiro H."/>
            <person name="Nishiyama T."/>
            <person name="Perroud P.-F."/>
            <person name="Lindquist E."/>
            <person name="Kamisugi Y."/>
            <person name="Tanahashi T."/>
            <person name="Sakakibara K."/>
            <person name="Fujita T."/>
            <person name="Oishi K."/>
            <person name="Shin-I T."/>
            <person name="Kuroki Y."/>
            <person name="Toyoda A."/>
            <person name="Suzuki Y."/>
            <person name="Hashimoto A."/>
            <person name="Yamaguchi K."/>
            <person name="Sugano A."/>
            <person name="Kohara Y."/>
            <person name="Fujiyama A."/>
            <person name="Anterola A."/>
            <person name="Aoki S."/>
            <person name="Ashton N."/>
            <person name="Barbazuk W.B."/>
            <person name="Barker E."/>
            <person name="Bennetzen J."/>
            <person name="Bezanilla M."/>
            <person name="Blankenship R."/>
            <person name="Cho S.H."/>
            <person name="Dutcher S."/>
            <person name="Estelle M."/>
            <person name="Fawcett J.A."/>
            <person name="Gundlach H."/>
            <person name="Hanada K."/>
            <person name="Heyl A."/>
            <person name="Hicks K.A."/>
            <person name="Hugh J."/>
            <person name="Lohr M."/>
            <person name="Mayer K."/>
            <person name="Melkozernov A."/>
            <person name="Murata T."/>
            <person name="Nelson D."/>
            <person name="Pils B."/>
            <person name="Prigge M."/>
            <person name="Reiss B."/>
            <person name="Renner T."/>
            <person name="Rombauts S."/>
            <person name="Rushton P."/>
            <person name="Sanderfoot A."/>
            <person name="Schween G."/>
            <person name="Shiu S.-H."/>
            <person name="Stueber K."/>
            <person name="Theodoulou F.L."/>
            <person name="Tu H."/>
            <person name="Van de Peer Y."/>
            <person name="Verrier P.J."/>
            <person name="Waters E."/>
            <person name="Wood A."/>
            <person name="Yang L."/>
            <person name="Cove D."/>
            <person name="Cuming A."/>
            <person name="Hasebe M."/>
            <person name="Lucas S."/>
            <person name="Mishler D.B."/>
            <person name="Reski R."/>
            <person name="Grigoriev I."/>
            <person name="Quatrano R.S."/>
            <person name="Boore J.L."/>
        </authorList>
    </citation>
    <scope>NUCLEOTIDE SEQUENCE [LARGE SCALE GENOMIC DNA]</scope>
    <source>
        <strain evidence="3 4">cv. Gransden 2004</strain>
    </source>
</reference>
<evidence type="ECO:0000313" key="3">
    <source>
        <dbReference type="EnsemblPlants" id="Pp3c13_21400V3.5"/>
    </source>
</evidence>
<dbReference type="EMBL" id="ABEU02000013">
    <property type="status" value="NOT_ANNOTATED_CDS"/>
    <property type="molecule type" value="Genomic_DNA"/>
</dbReference>
<dbReference type="PANTHER" id="PTHR23024:SF24">
    <property type="entry name" value="ALPHA_BETA HYDROLASE FOLD-3 DOMAIN-CONTAINING PROTEIN"/>
    <property type="match status" value="1"/>
</dbReference>
<dbReference type="PANTHER" id="PTHR23024">
    <property type="entry name" value="ARYLACETAMIDE DEACETYLASE"/>
    <property type="match status" value="1"/>
</dbReference>
<feature type="chain" id="PRO_5029624355" description="Alpha/beta hydrolase fold-3 domain-containing protein" evidence="1">
    <location>
        <begin position="26"/>
        <end position="345"/>
    </location>
</feature>
<gene>
    <name evidence="3" type="primary">LOC112290546</name>
</gene>
<dbReference type="Gramene" id="Pp3c13_21400V3.5">
    <property type="protein sequence ID" value="Pp3c13_21400V3.5"/>
    <property type="gene ID" value="Pp3c13_21400"/>
</dbReference>
<feature type="domain" description="Alpha/beta hydrolase fold-3" evidence="2">
    <location>
        <begin position="105"/>
        <end position="323"/>
    </location>
</feature>
<dbReference type="InterPro" id="IPR029058">
    <property type="entry name" value="AB_hydrolase_fold"/>
</dbReference>
<keyword evidence="1" id="KW-0732">Signal</keyword>
<proteinExistence type="predicted"/>
<dbReference type="OrthoDB" id="408631at2759"/>
<dbReference type="EnsemblPlants" id="Pp3c13_21400V3.5">
    <property type="protein sequence ID" value="Pp3c13_21400V3.5"/>
    <property type="gene ID" value="Pp3c13_21400"/>
</dbReference>
<dbReference type="Proteomes" id="UP000006727">
    <property type="component" value="Chromosome 13"/>
</dbReference>
<dbReference type="FunCoup" id="A0A7I4ALL0">
    <property type="interactions" value="744"/>
</dbReference>
<accession>A0A7I4ALL0</accession>
<reference evidence="3 4" key="2">
    <citation type="journal article" date="2018" name="Plant J.">
        <title>The Physcomitrella patens chromosome-scale assembly reveals moss genome structure and evolution.</title>
        <authorList>
            <person name="Lang D."/>
            <person name="Ullrich K.K."/>
            <person name="Murat F."/>
            <person name="Fuchs J."/>
            <person name="Jenkins J."/>
            <person name="Haas F.B."/>
            <person name="Piednoel M."/>
            <person name="Gundlach H."/>
            <person name="Van Bel M."/>
            <person name="Meyberg R."/>
            <person name="Vives C."/>
            <person name="Morata J."/>
            <person name="Symeonidi A."/>
            <person name="Hiss M."/>
            <person name="Muchero W."/>
            <person name="Kamisugi Y."/>
            <person name="Saleh O."/>
            <person name="Blanc G."/>
            <person name="Decker E.L."/>
            <person name="van Gessel N."/>
            <person name="Grimwood J."/>
            <person name="Hayes R.D."/>
            <person name="Graham S.W."/>
            <person name="Gunter L.E."/>
            <person name="McDaniel S.F."/>
            <person name="Hoernstein S.N.W."/>
            <person name="Larsson A."/>
            <person name="Li F.W."/>
            <person name="Perroud P.F."/>
            <person name="Phillips J."/>
            <person name="Ranjan P."/>
            <person name="Rokshar D.S."/>
            <person name="Rothfels C.J."/>
            <person name="Schneider L."/>
            <person name="Shu S."/>
            <person name="Stevenson D.W."/>
            <person name="Thummler F."/>
            <person name="Tillich M."/>
            <person name="Villarreal Aguilar J.C."/>
            <person name="Widiez T."/>
            <person name="Wong G.K."/>
            <person name="Wymore A."/>
            <person name="Zhang Y."/>
            <person name="Zimmer A.D."/>
            <person name="Quatrano R.S."/>
            <person name="Mayer K.F.X."/>
            <person name="Goodstein D."/>
            <person name="Casacuberta J.M."/>
            <person name="Vandepoele K."/>
            <person name="Reski R."/>
            <person name="Cuming A.C."/>
            <person name="Tuskan G.A."/>
            <person name="Maumus F."/>
            <person name="Salse J."/>
            <person name="Schmutz J."/>
            <person name="Rensing S.A."/>
        </authorList>
    </citation>
    <scope>NUCLEOTIDE SEQUENCE [LARGE SCALE GENOMIC DNA]</scope>
    <source>
        <strain evidence="3 4">cv. Gransden 2004</strain>
    </source>
</reference>
<dbReference type="OMA" id="NDAWDAR"/>
<evidence type="ECO:0000259" key="2">
    <source>
        <dbReference type="Pfam" id="PF07859"/>
    </source>
</evidence>
<dbReference type="GeneID" id="112290546"/>
<name>A0A7I4ALL0_PHYPA</name>
<dbReference type="GO" id="GO:0016787">
    <property type="term" value="F:hydrolase activity"/>
    <property type="evidence" value="ECO:0007669"/>
    <property type="project" value="InterPro"/>
</dbReference>
<dbReference type="RefSeq" id="XP_024392675.1">
    <property type="nucleotide sequence ID" value="XM_024536907.2"/>
</dbReference>
<dbReference type="AlphaFoldDB" id="A0A7I4ALL0"/>
<dbReference type="InterPro" id="IPR050466">
    <property type="entry name" value="Carboxylest/Gibb_receptor"/>
</dbReference>
<keyword evidence="4" id="KW-1185">Reference proteome</keyword>
<dbReference type="Pfam" id="PF07859">
    <property type="entry name" value="Abhydrolase_3"/>
    <property type="match status" value="1"/>
</dbReference>
<dbReference type="SUPFAM" id="SSF53474">
    <property type="entry name" value="alpha/beta-Hydrolases"/>
    <property type="match status" value="1"/>
</dbReference>
<dbReference type="Gene3D" id="3.40.50.1820">
    <property type="entry name" value="alpha/beta hydrolase"/>
    <property type="match status" value="1"/>
</dbReference>